<evidence type="ECO:0000313" key="2">
    <source>
        <dbReference type="EMBL" id="GGG92202.1"/>
    </source>
</evidence>
<keyword evidence="1" id="KW-1133">Transmembrane helix</keyword>
<organism evidence="2 3">
    <name type="scientific">Polaribacter pacificus</name>
    <dbReference type="NCBI Taxonomy" id="1775173"/>
    <lineage>
        <taxon>Bacteria</taxon>
        <taxon>Pseudomonadati</taxon>
        <taxon>Bacteroidota</taxon>
        <taxon>Flavobacteriia</taxon>
        <taxon>Flavobacteriales</taxon>
        <taxon>Flavobacteriaceae</taxon>
    </lineage>
</organism>
<protein>
    <recommendedName>
        <fullName evidence="4">PepSY-associated TM region</fullName>
    </recommendedName>
</protein>
<dbReference type="InterPro" id="IPR005625">
    <property type="entry name" value="PepSY-ass_TM"/>
</dbReference>
<dbReference type="Pfam" id="PF03929">
    <property type="entry name" value="PepSY_TM"/>
    <property type="match status" value="1"/>
</dbReference>
<accession>A0A917MC57</accession>
<dbReference type="EMBL" id="BMJW01000001">
    <property type="protein sequence ID" value="GGG92202.1"/>
    <property type="molecule type" value="Genomic_DNA"/>
</dbReference>
<keyword evidence="3" id="KW-1185">Reference proteome</keyword>
<dbReference type="Proteomes" id="UP000633278">
    <property type="component" value="Unassembled WGS sequence"/>
</dbReference>
<dbReference type="AlphaFoldDB" id="A0A917MC57"/>
<sequence>MISITGLLLGWKKDSKELLLPNTYQGTSSSLKDWKSIDFLHQKVTDYVVKNTADQTSYIVDRIDVRKEKGIAKFIFTNRYEAQIDCATGKILNFQKRHSDVIENIHDGSIIDIYFNLNGTPVKLIYTTVMSLALFIFTVTGFWLWYGPKRMRAQRS</sequence>
<gene>
    <name evidence="2" type="ORF">GCM10011416_06340</name>
</gene>
<evidence type="ECO:0000256" key="1">
    <source>
        <dbReference type="SAM" id="Phobius"/>
    </source>
</evidence>
<reference evidence="2" key="1">
    <citation type="journal article" date="2014" name="Int. J. Syst. Evol. Microbiol.">
        <title>Complete genome sequence of Corynebacterium casei LMG S-19264T (=DSM 44701T), isolated from a smear-ripened cheese.</title>
        <authorList>
            <consortium name="US DOE Joint Genome Institute (JGI-PGF)"/>
            <person name="Walter F."/>
            <person name="Albersmeier A."/>
            <person name="Kalinowski J."/>
            <person name="Ruckert C."/>
        </authorList>
    </citation>
    <scope>NUCLEOTIDE SEQUENCE</scope>
    <source>
        <strain evidence="2">CGMCC 1.15763</strain>
    </source>
</reference>
<comment type="caution">
    <text evidence="2">The sequence shown here is derived from an EMBL/GenBank/DDBJ whole genome shotgun (WGS) entry which is preliminary data.</text>
</comment>
<proteinExistence type="predicted"/>
<feature type="transmembrane region" description="Helical" evidence="1">
    <location>
        <begin position="124"/>
        <end position="146"/>
    </location>
</feature>
<keyword evidence="1" id="KW-0812">Transmembrane</keyword>
<evidence type="ECO:0000313" key="3">
    <source>
        <dbReference type="Proteomes" id="UP000633278"/>
    </source>
</evidence>
<keyword evidence="1" id="KW-0472">Membrane</keyword>
<evidence type="ECO:0008006" key="4">
    <source>
        <dbReference type="Google" id="ProtNLM"/>
    </source>
</evidence>
<reference evidence="2" key="2">
    <citation type="submission" date="2020-09" db="EMBL/GenBank/DDBJ databases">
        <authorList>
            <person name="Sun Q."/>
            <person name="Zhou Y."/>
        </authorList>
    </citation>
    <scope>NUCLEOTIDE SEQUENCE</scope>
    <source>
        <strain evidence="2">CGMCC 1.15763</strain>
    </source>
</reference>
<name>A0A917MC57_9FLAO</name>